<dbReference type="InterPro" id="IPR057727">
    <property type="entry name" value="WCX_dom"/>
</dbReference>
<evidence type="ECO:0000259" key="3">
    <source>
        <dbReference type="PROSITE" id="PS51000"/>
    </source>
</evidence>
<dbReference type="PROSITE" id="PS51000">
    <property type="entry name" value="HTH_DEOR_2"/>
    <property type="match status" value="1"/>
</dbReference>
<sequence length="310" mass="36162">MKIERLLGIIVLLIHRKRMKAEDLSRYFEVSERTIYRDIESLHRAGIPIVSLSGQDGGYELMDGFKWDKTYLTLDDLLSIQWALRSVEKATGFEDIHELISKINLLIDTVPAQDPSIQLQISHSNNSSQHIQALYKSIQNCTVIRIRYVDHKGSETVRDMEPMGIFLKDYHWYTWGYCLLRKELRVFKLTRIIETYNTNRYFTRRAYTIEDLYGKEDGKADSGIITVCLQFSQEMRAQVLDHFQKDEIMNHPDGTILVKKNYYTVDKAIAQIIGFGNKVSIIYPEELIQTFIACLDDIKKLYTDQDRGEV</sequence>
<feature type="domain" description="HTH deoR-type" evidence="3">
    <location>
        <begin position="2"/>
        <end position="61"/>
    </location>
</feature>
<protein>
    <submittedName>
        <fullName evidence="4">Helix-turn-helix transcriptional regulator</fullName>
    </submittedName>
</protein>
<comment type="caution">
    <text evidence="4">The sequence shown here is derived from an EMBL/GenBank/DDBJ whole genome shotgun (WGS) entry which is preliminary data.</text>
</comment>
<dbReference type="Gene3D" id="1.10.10.10">
    <property type="entry name" value="Winged helix-like DNA-binding domain superfamily/Winged helix DNA-binding domain"/>
    <property type="match status" value="1"/>
</dbReference>
<gene>
    <name evidence="4" type="ORF">ACFQ2Z_07425</name>
</gene>
<dbReference type="InterPro" id="IPR036388">
    <property type="entry name" value="WH-like_DNA-bd_sf"/>
</dbReference>
<dbReference type="PANTHER" id="PTHR34580">
    <property type="match status" value="1"/>
</dbReference>
<dbReference type="EMBL" id="JBHTKZ010000009">
    <property type="protein sequence ID" value="MFD1181184.1"/>
    <property type="molecule type" value="Genomic_DNA"/>
</dbReference>
<dbReference type="SUPFAM" id="SSF46785">
    <property type="entry name" value="Winged helix' DNA-binding domain"/>
    <property type="match status" value="1"/>
</dbReference>
<dbReference type="Pfam" id="PF25583">
    <property type="entry name" value="WCX"/>
    <property type="match status" value="1"/>
</dbReference>
<evidence type="ECO:0000313" key="4">
    <source>
        <dbReference type="EMBL" id="MFD1181184.1"/>
    </source>
</evidence>
<keyword evidence="5" id="KW-1185">Reference proteome</keyword>
<reference evidence="5" key="1">
    <citation type="journal article" date="2019" name="Int. J. Syst. Evol. Microbiol.">
        <title>The Global Catalogue of Microorganisms (GCM) 10K type strain sequencing project: providing services to taxonomists for standard genome sequencing and annotation.</title>
        <authorList>
            <consortium name="The Broad Institute Genomics Platform"/>
            <consortium name="The Broad Institute Genome Sequencing Center for Infectious Disease"/>
            <person name="Wu L."/>
            <person name="Ma J."/>
        </authorList>
    </citation>
    <scope>NUCLEOTIDE SEQUENCE [LARGE SCALE GENOMIC DNA]</scope>
    <source>
        <strain evidence="5">CCUG 48216</strain>
    </source>
</reference>
<dbReference type="Pfam" id="PF13280">
    <property type="entry name" value="WYL"/>
    <property type="match status" value="1"/>
</dbReference>
<proteinExistence type="predicted"/>
<evidence type="ECO:0000256" key="2">
    <source>
        <dbReference type="ARBA" id="ARBA00023163"/>
    </source>
</evidence>
<keyword evidence="1" id="KW-0805">Transcription regulation</keyword>
<organism evidence="4 5">
    <name type="scientific">Paenibacillus timonensis</name>
    <dbReference type="NCBI Taxonomy" id="225915"/>
    <lineage>
        <taxon>Bacteria</taxon>
        <taxon>Bacillati</taxon>
        <taxon>Bacillota</taxon>
        <taxon>Bacilli</taxon>
        <taxon>Bacillales</taxon>
        <taxon>Paenibacillaceae</taxon>
        <taxon>Paenibacillus</taxon>
    </lineage>
</organism>
<dbReference type="RefSeq" id="WP_240268577.1">
    <property type="nucleotide sequence ID" value="NZ_JAKSXN010000013.1"/>
</dbReference>
<dbReference type="Pfam" id="PF08279">
    <property type="entry name" value="HTH_11"/>
    <property type="match status" value="1"/>
</dbReference>
<dbReference type="InterPro" id="IPR028349">
    <property type="entry name" value="PafC-like"/>
</dbReference>
<name>A0ABW3S915_9BACL</name>
<evidence type="ECO:0000256" key="1">
    <source>
        <dbReference type="ARBA" id="ARBA00023015"/>
    </source>
</evidence>
<dbReference type="InterPro" id="IPR001034">
    <property type="entry name" value="DeoR_HTH"/>
</dbReference>
<dbReference type="InterPro" id="IPR036390">
    <property type="entry name" value="WH_DNA-bd_sf"/>
</dbReference>
<dbReference type="PIRSF" id="PIRSF016838">
    <property type="entry name" value="PafC"/>
    <property type="match status" value="1"/>
</dbReference>
<keyword evidence="2" id="KW-0804">Transcription</keyword>
<dbReference type="InterPro" id="IPR026881">
    <property type="entry name" value="WYL_dom"/>
</dbReference>
<dbReference type="PANTHER" id="PTHR34580:SF1">
    <property type="entry name" value="PROTEIN PAFC"/>
    <property type="match status" value="1"/>
</dbReference>
<evidence type="ECO:0000313" key="5">
    <source>
        <dbReference type="Proteomes" id="UP001597211"/>
    </source>
</evidence>
<dbReference type="PROSITE" id="PS52050">
    <property type="entry name" value="WYL"/>
    <property type="match status" value="1"/>
</dbReference>
<dbReference type="InterPro" id="IPR013196">
    <property type="entry name" value="HTH_11"/>
</dbReference>
<dbReference type="Proteomes" id="UP001597211">
    <property type="component" value="Unassembled WGS sequence"/>
</dbReference>
<dbReference type="InterPro" id="IPR051534">
    <property type="entry name" value="CBASS_pafABC_assoc_protein"/>
</dbReference>
<accession>A0ABW3S915</accession>